<dbReference type="EMBL" id="MN739013">
    <property type="protein sequence ID" value="QHT35142.1"/>
    <property type="molecule type" value="Genomic_DNA"/>
</dbReference>
<protein>
    <submittedName>
        <fullName evidence="1">Uncharacterized protein</fullName>
    </submittedName>
</protein>
<reference evidence="1" key="1">
    <citation type="journal article" date="2020" name="Nature">
        <title>Giant virus diversity and host interactions through global metagenomics.</title>
        <authorList>
            <person name="Schulz F."/>
            <person name="Roux S."/>
            <person name="Paez-Espino D."/>
            <person name="Jungbluth S."/>
            <person name="Walsh D.A."/>
            <person name="Denef V.J."/>
            <person name="McMahon K.D."/>
            <person name="Konstantinidis K.T."/>
            <person name="Eloe-Fadrosh E.A."/>
            <person name="Kyrpides N.C."/>
            <person name="Woyke T."/>
        </authorList>
    </citation>
    <scope>NUCLEOTIDE SEQUENCE</scope>
    <source>
        <strain evidence="1">GVMAG-M-3300009180-1</strain>
    </source>
</reference>
<accession>A0A6C0F253</accession>
<sequence length="54" mass="6114">MPSCCKHSKKAKSCKRSTDGKIFGLPRRFTRKRCKKIKGFTMRSSCAPYLGCAK</sequence>
<proteinExistence type="predicted"/>
<evidence type="ECO:0000313" key="1">
    <source>
        <dbReference type="EMBL" id="QHT35142.1"/>
    </source>
</evidence>
<organism evidence="1">
    <name type="scientific">viral metagenome</name>
    <dbReference type="NCBI Taxonomy" id="1070528"/>
    <lineage>
        <taxon>unclassified sequences</taxon>
        <taxon>metagenomes</taxon>
        <taxon>organismal metagenomes</taxon>
    </lineage>
</organism>
<dbReference type="AlphaFoldDB" id="A0A6C0F253"/>
<name>A0A6C0F253_9ZZZZ</name>